<keyword evidence="2" id="KW-1185">Reference proteome</keyword>
<gene>
    <name evidence="1" type="ORF">NA56DRAFT_708813</name>
</gene>
<dbReference type="STRING" id="1745343.A0A2J6PRC3"/>
<accession>A0A2J6PRC3</accession>
<evidence type="ECO:0000313" key="2">
    <source>
        <dbReference type="Proteomes" id="UP000235672"/>
    </source>
</evidence>
<protein>
    <submittedName>
        <fullName evidence="1">Uncharacterized protein</fullName>
    </submittedName>
</protein>
<dbReference type="AlphaFoldDB" id="A0A2J6PRC3"/>
<name>A0A2J6PRC3_9HELO</name>
<dbReference type="Proteomes" id="UP000235672">
    <property type="component" value="Unassembled WGS sequence"/>
</dbReference>
<dbReference type="EMBL" id="KZ613505">
    <property type="protein sequence ID" value="PMD16580.1"/>
    <property type="molecule type" value="Genomic_DNA"/>
</dbReference>
<organism evidence="1 2">
    <name type="scientific">Hyaloscypha hepaticicola</name>
    <dbReference type="NCBI Taxonomy" id="2082293"/>
    <lineage>
        <taxon>Eukaryota</taxon>
        <taxon>Fungi</taxon>
        <taxon>Dikarya</taxon>
        <taxon>Ascomycota</taxon>
        <taxon>Pezizomycotina</taxon>
        <taxon>Leotiomycetes</taxon>
        <taxon>Helotiales</taxon>
        <taxon>Hyaloscyphaceae</taxon>
        <taxon>Hyaloscypha</taxon>
    </lineage>
</organism>
<proteinExistence type="predicted"/>
<sequence>MATSSFLRSWVAAPGCARRPVDCFFRTNLRRSSKGADCASGVGEFYGPILWNQIVLQASGAEESIRHSAISIGALDMTTLFGKKAKLPEGVAEQIVFALRQ</sequence>
<reference evidence="1 2" key="1">
    <citation type="submission" date="2016-05" db="EMBL/GenBank/DDBJ databases">
        <title>A degradative enzymes factory behind the ericoid mycorrhizal symbiosis.</title>
        <authorList>
            <consortium name="DOE Joint Genome Institute"/>
            <person name="Martino E."/>
            <person name="Morin E."/>
            <person name="Grelet G."/>
            <person name="Kuo A."/>
            <person name="Kohler A."/>
            <person name="Daghino S."/>
            <person name="Barry K."/>
            <person name="Choi C."/>
            <person name="Cichocki N."/>
            <person name="Clum A."/>
            <person name="Copeland A."/>
            <person name="Hainaut M."/>
            <person name="Haridas S."/>
            <person name="Labutti K."/>
            <person name="Lindquist E."/>
            <person name="Lipzen A."/>
            <person name="Khouja H.-R."/>
            <person name="Murat C."/>
            <person name="Ohm R."/>
            <person name="Olson A."/>
            <person name="Spatafora J."/>
            <person name="Veneault-Fourrey C."/>
            <person name="Henrissat B."/>
            <person name="Grigoriev I."/>
            <person name="Martin F."/>
            <person name="Perotto S."/>
        </authorList>
    </citation>
    <scope>NUCLEOTIDE SEQUENCE [LARGE SCALE GENOMIC DNA]</scope>
    <source>
        <strain evidence="1 2">UAMH 7357</strain>
    </source>
</reference>
<evidence type="ECO:0000313" key="1">
    <source>
        <dbReference type="EMBL" id="PMD16580.1"/>
    </source>
</evidence>